<comment type="caution">
    <text evidence="2">The sequence shown here is derived from an EMBL/GenBank/DDBJ whole genome shotgun (WGS) entry which is preliminary data.</text>
</comment>
<name>A0ABT8KVV8_9BACT</name>
<dbReference type="InterPro" id="IPR014710">
    <property type="entry name" value="RmlC-like_jellyroll"/>
</dbReference>
<dbReference type="SMART" id="SM00100">
    <property type="entry name" value="cNMP"/>
    <property type="match status" value="1"/>
</dbReference>
<proteinExistence type="predicted"/>
<dbReference type="InterPro" id="IPR018490">
    <property type="entry name" value="cNMP-bd_dom_sf"/>
</dbReference>
<dbReference type="Gene3D" id="2.60.120.10">
    <property type="entry name" value="Jelly Rolls"/>
    <property type="match status" value="1"/>
</dbReference>
<feature type="domain" description="Cyclic nucleotide-binding" evidence="1">
    <location>
        <begin position="15"/>
        <end position="111"/>
    </location>
</feature>
<gene>
    <name evidence="2" type="ORF">QQ008_26265</name>
</gene>
<dbReference type="EMBL" id="JAUJEA010000013">
    <property type="protein sequence ID" value="MDN5204922.1"/>
    <property type="molecule type" value="Genomic_DNA"/>
</dbReference>
<dbReference type="CDD" id="cd00038">
    <property type="entry name" value="CAP_ED"/>
    <property type="match status" value="1"/>
</dbReference>
<keyword evidence="3" id="KW-1185">Reference proteome</keyword>
<dbReference type="SUPFAM" id="SSF51206">
    <property type="entry name" value="cAMP-binding domain-like"/>
    <property type="match status" value="1"/>
</dbReference>
<sequence>MAENKEISVLSFTKKVLNAFDEVAKRKVFKKGSFLLREGEIERNIYLIEKGAVRVFYLSEFEEIIFRLGYDGSIINSLSSFVSNKPSEFYIQTIRQTKVKIISKETLQHILKESQDSLEQYTEFLEYLLIQQIDREIDLLTASPAKRLERVLKRSPDLFQHVPLKYIASYLRMKPETLSRVRNS</sequence>
<evidence type="ECO:0000313" key="3">
    <source>
        <dbReference type="Proteomes" id="UP001172082"/>
    </source>
</evidence>
<evidence type="ECO:0000259" key="1">
    <source>
        <dbReference type="PROSITE" id="PS50042"/>
    </source>
</evidence>
<dbReference type="Proteomes" id="UP001172082">
    <property type="component" value="Unassembled WGS sequence"/>
</dbReference>
<organism evidence="2 3">
    <name type="scientific">Splendidivirga corallicola</name>
    <dbReference type="NCBI Taxonomy" id="3051826"/>
    <lineage>
        <taxon>Bacteria</taxon>
        <taxon>Pseudomonadati</taxon>
        <taxon>Bacteroidota</taxon>
        <taxon>Cytophagia</taxon>
        <taxon>Cytophagales</taxon>
        <taxon>Splendidivirgaceae</taxon>
        <taxon>Splendidivirga</taxon>
    </lineage>
</organism>
<reference evidence="2" key="1">
    <citation type="submission" date="2023-06" db="EMBL/GenBank/DDBJ databases">
        <title>Genomic of Parafulvivirga corallium.</title>
        <authorList>
            <person name="Wang G."/>
        </authorList>
    </citation>
    <scope>NUCLEOTIDE SEQUENCE</scope>
    <source>
        <strain evidence="2">BMA10</strain>
    </source>
</reference>
<dbReference type="InterPro" id="IPR000595">
    <property type="entry name" value="cNMP-bd_dom"/>
</dbReference>
<protein>
    <submittedName>
        <fullName evidence="2">Crp/Fnr family transcriptional regulator</fullName>
    </submittedName>
</protein>
<dbReference type="RefSeq" id="WP_346754942.1">
    <property type="nucleotide sequence ID" value="NZ_JAUJEA010000013.1"/>
</dbReference>
<evidence type="ECO:0000313" key="2">
    <source>
        <dbReference type="EMBL" id="MDN5204922.1"/>
    </source>
</evidence>
<dbReference type="Pfam" id="PF00027">
    <property type="entry name" value="cNMP_binding"/>
    <property type="match status" value="1"/>
</dbReference>
<dbReference type="PROSITE" id="PS50042">
    <property type="entry name" value="CNMP_BINDING_3"/>
    <property type="match status" value="1"/>
</dbReference>
<accession>A0ABT8KVV8</accession>